<protein>
    <recommendedName>
        <fullName evidence="2">histidine kinase</fullName>
        <ecNumber evidence="2">2.7.13.3</ecNumber>
    </recommendedName>
</protein>
<dbReference type="SUPFAM" id="SSF49785">
    <property type="entry name" value="Galactose-binding domain-like"/>
    <property type="match status" value="1"/>
</dbReference>
<dbReference type="InterPro" id="IPR005467">
    <property type="entry name" value="His_kinase_dom"/>
</dbReference>
<feature type="transmembrane region" description="Helical" evidence="7">
    <location>
        <begin position="261"/>
        <end position="279"/>
    </location>
</feature>
<feature type="transmembrane region" description="Helical" evidence="7">
    <location>
        <begin position="220"/>
        <end position="241"/>
    </location>
</feature>
<keyword evidence="7" id="KW-1133">Transmembrane helix</keyword>
<dbReference type="PANTHER" id="PTHR43711">
    <property type="entry name" value="TWO-COMPONENT HISTIDINE KINASE"/>
    <property type="match status" value="1"/>
</dbReference>
<dbReference type="GO" id="GO:0016301">
    <property type="term" value="F:kinase activity"/>
    <property type="evidence" value="ECO:0007669"/>
    <property type="project" value="UniProtKB-KW"/>
</dbReference>
<dbReference type="Pfam" id="PF07695">
    <property type="entry name" value="7TMR-DISM_7TM"/>
    <property type="match status" value="1"/>
</dbReference>
<organism evidence="9 10">
    <name type="scientific">Shiella aurantiaca</name>
    <dbReference type="NCBI Taxonomy" id="3058365"/>
    <lineage>
        <taxon>Bacteria</taxon>
        <taxon>Pseudomonadati</taxon>
        <taxon>Bacteroidota</taxon>
        <taxon>Cytophagia</taxon>
        <taxon>Cytophagales</taxon>
        <taxon>Shiellaceae</taxon>
        <taxon>Shiella</taxon>
    </lineage>
</organism>
<feature type="transmembrane region" description="Helical" evidence="7">
    <location>
        <begin position="382"/>
        <end position="401"/>
    </location>
</feature>
<keyword evidence="10" id="KW-1185">Reference proteome</keyword>
<dbReference type="Proteomes" id="UP001168552">
    <property type="component" value="Unassembled WGS sequence"/>
</dbReference>
<feature type="transmembrane region" description="Helical" evidence="7">
    <location>
        <begin position="344"/>
        <end position="362"/>
    </location>
</feature>
<dbReference type="SMART" id="SM00387">
    <property type="entry name" value="HATPase_c"/>
    <property type="match status" value="1"/>
</dbReference>
<keyword evidence="3" id="KW-0597">Phosphoprotein</keyword>
<keyword evidence="6" id="KW-0902">Two-component regulatory system</keyword>
<dbReference type="PRINTS" id="PR00344">
    <property type="entry name" value="BCTRLSENSOR"/>
</dbReference>
<reference evidence="9" key="1">
    <citation type="submission" date="2023-06" db="EMBL/GenBank/DDBJ databases">
        <title>Cytophagales bacterium Strain LB-30, isolated from soil.</title>
        <authorList>
            <person name="Liu B."/>
        </authorList>
    </citation>
    <scope>NUCLEOTIDE SEQUENCE</scope>
    <source>
        <strain evidence="9">LB-30</strain>
    </source>
</reference>
<dbReference type="PANTHER" id="PTHR43711:SF31">
    <property type="entry name" value="HISTIDINE KINASE"/>
    <property type="match status" value="1"/>
</dbReference>
<dbReference type="CDD" id="cd00082">
    <property type="entry name" value="HisKA"/>
    <property type="match status" value="1"/>
</dbReference>
<dbReference type="Pfam" id="PF02518">
    <property type="entry name" value="HATPase_c"/>
    <property type="match status" value="1"/>
</dbReference>
<keyword evidence="4" id="KW-0808">Transferase</keyword>
<feature type="domain" description="Histidine kinase" evidence="8">
    <location>
        <begin position="435"/>
        <end position="653"/>
    </location>
</feature>
<dbReference type="PROSITE" id="PS50109">
    <property type="entry name" value="HIS_KIN"/>
    <property type="match status" value="1"/>
</dbReference>
<dbReference type="RefSeq" id="WP_320002534.1">
    <property type="nucleotide sequence ID" value="NZ_JAUHJS010000001.1"/>
</dbReference>
<keyword evidence="7" id="KW-0812">Transmembrane</keyword>
<dbReference type="EC" id="2.7.13.3" evidence="2"/>
<feature type="transmembrane region" description="Helical" evidence="7">
    <location>
        <begin position="316"/>
        <end position="337"/>
    </location>
</feature>
<evidence type="ECO:0000256" key="7">
    <source>
        <dbReference type="SAM" id="Phobius"/>
    </source>
</evidence>
<proteinExistence type="predicted"/>
<evidence type="ECO:0000256" key="3">
    <source>
        <dbReference type="ARBA" id="ARBA00022553"/>
    </source>
</evidence>
<dbReference type="Gene3D" id="3.30.565.10">
    <property type="entry name" value="Histidine kinase-like ATPase, C-terminal domain"/>
    <property type="match status" value="1"/>
</dbReference>
<evidence type="ECO:0000259" key="8">
    <source>
        <dbReference type="PROSITE" id="PS50109"/>
    </source>
</evidence>
<dbReference type="Pfam" id="PF00512">
    <property type="entry name" value="HisKA"/>
    <property type="match status" value="1"/>
</dbReference>
<sequence>MLTYRARLISLLFLSLALFHYGLASDLPLVKKGYYELRSEYLNQHASLDLRGEWRFVWLNGKTTASSFQKVPESWHSYDSVPGIPYPVEGRALFEITVDNPERIKNLTLLLFGISTSYKVWINHQMVEANGIFAPNGHAVRSRSIIDLPNGASEYLIQIEVDNHEHAFSGINQTPIIARSSFMHSKEKFRLYVELIQMGALLIMLLYHVILFWQMRQASHILMSILCLMVLVRSSVVYDGSLILYELFPQLDFVLAKKLEYGAVYLAVFVPLSFVNQLFYDKRFVIIERLLQAITAILLALVIFTPPQVFGHTLDFYHVMQIICFIFMFWVLGQAIYRRRRGAITVTLGVVICVVFVVIEILRNSGYREVSNFGANFVDTGVVLYLFFQTIAISNIFTKAYNDNRLLTRSLEKRVQERTEQLSSANVVKERLISILSHDLKSPLNSLQGYLQVLASGKFTQEEQTKVASKIQHSLAQTNEMLNTLLEWSSGQIAGNKDWLAKEDFNLYVLTEESIGEVQTFAAEKQINMLNNLPSECLVSADRNMMRVVLRNLLHNAIKFTPSQGKVSVGATEHMEYWEIHVTDTGVGIPDDLLVSLFELRKKSREGTNQEKGTGIGLMLCQDLVQQNGGKIWVRPNPEGNGTQFVFTVLKVQSL</sequence>
<dbReference type="Gene3D" id="1.10.287.130">
    <property type="match status" value="1"/>
</dbReference>
<gene>
    <name evidence="9" type="ORF">QWY31_00750</name>
</gene>
<keyword evidence="5 9" id="KW-0418">Kinase</keyword>
<accession>A0ABT8F0P2</accession>
<evidence type="ECO:0000256" key="5">
    <source>
        <dbReference type="ARBA" id="ARBA00022777"/>
    </source>
</evidence>
<evidence type="ECO:0000256" key="4">
    <source>
        <dbReference type="ARBA" id="ARBA00022679"/>
    </source>
</evidence>
<evidence type="ECO:0000256" key="6">
    <source>
        <dbReference type="ARBA" id="ARBA00023012"/>
    </source>
</evidence>
<dbReference type="InterPro" id="IPR003661">
    <property type="entry name" value="HisK_dim/P_dom"/>
</dbReference>
<dbReference type="InterPro" id="IPR036097">
    <property type="entry name" value="HisK_dim/P_sf"/>
</dbReference>
<comment type="caution">
    <text evidence="9">The sequence shown here is derived from an EMBL/GenBank/DDBJ whole genome shotgun (WGS) entry which is preliminary data.</text>
</comment>
<keyword evidence="7" id="KW-0472">Membrane</keyword>
<dbReference type="InterPro" id="IPR008979">
    <property type="entry name" value="Galactose-bd-like_sf"/>
</dbReference>
<dbReference type="SUPFAM" id="SSF47384">
    <property type="entry name" value="Homodimeric domain of signal transducing histidine kinase"/>
    <property type="match status" value="1"/>
</dbReference>
<dbReference type="InterPro" id="IPR003594">
    <property type="entry name" value="HATPase_dom"/>
</dbReference>
<dbReference type="InterPro" id="IPR050736">
    <property type="entry name" value="Sensor_HK_Regulatory"/>
</dbReference>
<name>A0ABT8F0P2_9BACT</name>
<comment type="catalytic activity">
    <reaction evidence="1">
        <text>ATP + protein L-histidine = ADP + protein N-phospho-L-histidine.</text>
        <dbReference type="EC" id="2.7.13.3"/>
    </reaction>
</comment>
<dbReference type="EMBL" id="JAUHJS010000001">
    <property type="protein sequence ID" value="MDN4164005.1"/>
    <property type="molecule type" value="Genomic_DNA"/>
</dbReference>
<dbReference type="Gene3D" id="2.60.120.260">
    <property type="entry name" value="Galactose-binding domain-like"/>
    <property type="match status" value="1"/>
</dbReference>
<evidence type="ECO:0000256" key="1">
    <source>
        <dbReference type="ARBA" id="ARBA00000085"/>
    </source>
</evidence>
<dbReference type="InterPro" id="IPR004358">
    <property type="entry name" value="Sig_transdc_His_kin-like_C"/>
</dbReference>
<evidence type="ECO:0000256" key="2">
    <source>
        <dbReference type="ARBA" id="ARBA00012438"/>
    </source>
</evidence>
<evidence type="ECO:0000313" key="10">
    <source>
        <dbReference type="Proteomes" id="UP001168552"/>
    </source>
</evidence>
<feature type="transmembrane region" description="Helical" evidence="7">
    <location>
        <begin position="291"/>
        <end position="310"/>
    </location>
</feature>
<dbReference type="InterPro" id="IPR011623">
    <property type="entry name" value="7TMR_DISM_rcpt_extracell_dom1"/>
</dbReference>
<dbReference type="CDD" id="cd00075">
    <property type="entry name" value="HATPase"/>
    <property type="match status" value="1"/>
</dbReference>
<dbReference type="InterPro" id="IPR036890">
    <property type="entry name" value="HATPase_C_sf"/>
</dbReference>
<evidence type="ECO:0000313" key="9">
    <source>
        <dbReference type="EMBL" id="MDN4164005.1"/>
    </source>
</evidence>
<dbReference type="SMART" id="SM00388">
    <property type="entry name" value="HisKA"/>
    <property type="match status" value="1"/>
</dbReference>
<dbReference type="SUPFAM" id="SSF55874">
    <property type="entry name" value="ATPase domain of HSP90 chaperone/DNA topoisomerase II/histidine kinase"/>
    <property type="match status" value="1"/>
</dbReference>
<feature type="transmembrane region" description="Helical" evidence="7">
    <location>
        <begin position="191"/>
        <end position="213"/>
    </location>
</feature>